<evidence type="ECO:0000313" key="1">
    <source>
        <dbReference type="EMBL" id="ANU06437.1"/>
    </source>
</evidence>
<dbReference type="RefSeq" id="WP_205631885.1">
    <property type="nucleotide sequence ID" value="NZ_CP016545.1"/>
</dbReference>
<dbReference type="STRING" id="645517.A6F65_00109"/>
<keyword evidence="2" id="KW-1185">Reference proteome</keyword>
<reference evidence="1 2" key="1">
    <citation type="submission" date="2016-07" db="EMBL/GenBank/DDBJ databases">
        <title>Complete genome sequence of Altererythrobacter namhicola JCM 16345T, containing esterase-encoding genes.</title>
        <authorList>
            <person name="Cheng H."/>
            <person name="Wu Y.-H."/>
            <person name="Jian S.-L."/>
            <person name="Huo Y.-Y."/>
            <person name="Wang C.-S."/>
            <person name="Xu X.-W."/>
        </authorList>
    </citation>
    <scope>NUCLEOTIDE SEQUENCE [LARGE SCALE GENOMIC DNA]</scope>
    <source>
        <strain evidence="1 2">JCM 16345</strain>
    </source>
</reference>
<dbReference type="AlphaFoldDB" id="A0A1C7D4P7"/>
<organism evidence="1 2">
    <name type="scientific">Paraurantiacibacter namhicola</name>
    <dbReference type="NCBI Taxonomy" id="645517"/>
    <lineage>
        <taxon>Bacteria</taxon>
        <taxon>Pseudomonadati</taxon>
        <taxon>Pseudomonadota</taxon>
        <taxon>Alphaproteobacteria</taxon>
        <taxon>Sphingomonadales</taxon>
        <taxon>Erythrobacteraceae</taxon>
        <taxon>Paraurantiacibacter</taxon>
    </lineage>
</organism>
<dbReference type="PATRIC" id="fig|645517.4.peg.109"/>
<dbReference type="KEGG" id="anh:A6F65_00109"/>
<dbReference type="EMBL" id="CP016545">
    <property type="protein sequence ID" value="ANU06437.1"/>
    <property type="molecule type" value="Genomic_DNA"/>
</dbReference>
<accession>A0A1C7D4P7</accession>
<gene>
    <name evidence="1" type="ORF">A6F65_00109</name>
</gene>
<dbReference type="Proteomes" id="UP000092698">
    <property type="component" value="Chromosome"/>
</dbReference>
<sequence>MAGHDVMSGSQPATRTDDGLKLRPAAVVMDLERLGTLHPYRLSFMRSLIRKIGRENWQIKRANHALDDRGHGHVVYEIRTANQLFSFVAFAKHLEPESRSDRVIAEDWDMTATLCEGTVDTERLERLRSNVPLQEKGRVDASCLVLSRANKSVRNFDYVVDCLCEGHQPSVDVLAKVGYLYRTTAVYGSGKFGLADWRKVSSEYPDFSRPFMAEMLVCYLIRQFSLDQVEHIAHHRSGGSHVPLDAALKRYIGIGNATGLGMAPYLINHPLLINRWIEARETALARVLREGAFDTARFERFCAIARQAIRHLEEIATDNQDQNAINDRTRQELSALLARLESGDTPSSWQDIMDLAEDTVGTEARELTCSIMMELHPELIDDLEDGLCEDEEYRLDPDMSLDELRSVIEDRYDWALAYDFDDEAARATFWYRSEEKMEPRLGVRGQEPGEDREMMLGIGYAVQQCYEALTEFAVSEGDATVADFAMAHPEHRRVLRRIQTMARTHYGEIRANLLDAAVLPIHLLRCKLSFFGVGKFDPRSRLWVRNTMFQGAPLPEELGEPGCDEWYFPVKPQAA</sequence>
<proteinExistence type="predicted"/>
<protein>
    <submittedName>
        <fullName evidence="1">Uncharacterized protein</fullName>
    </submittedName>
</protein>
<name>A0A1C7D4P7_9SPHN</name>
<evidence type="ECO:0000313" key="2">
    <source>
        <dbReference type="Proteomes" id="UP000092698"/>
    </source>
</evidence>